<dbReference type="AlphaFoldDB" id="A0A1F5UVA7"/>
<accession>A0A1F5UVA7</accession>
<reference evidence="1 2" key="1">
    <citation type="journal article" date="2016" name="Nat. Commun.">
        <title>Thousands of microbial genomes shed light on interconnected biogeochemical processes in an aquifer system.</title>
        <authorList>
            <person name="Anantharaman K."/>
            <person name="Brown C.T."/>
            <person name="Hug L.A."/>
            <person name="Sharon I."/>
            <person name="Castelle C.J."/>
            <person name="Probst A.J."/>
            <person name="Thomas B.C."/>
            <person name="Singh A."/>
            <person name="Wilkins M.J."/>
            <person name="Karaoz U."/>
            <person name="Brodie E.L."/>
            <person name="Williams K.H."/>
            <person name="Hubbard S.S."/>
            <person name="Banfield J.F."/>
        </authorList>
    </citation>
    <scope>NUCLEOTIDE SEQUENCE [LARGE SCALE GENOMIC DNA]</scope>
    <source>
        <strain evidence="2">RBG_16_55_9</strain>
    </source>
</reference>
<evidence type="ECO:0000313" key="1">
    <source>
        <dbReference type="EMBL" id="OGF55096.1"/>
    </source>
</evidence>
<comment type="caution">
    <text evidence="1">The sequence shown here is derived from an EMBL/GenBank/DDBJ whole genome shotgun (WGS) entry which is preliminary data.</text>
</comment>
<organism evidence="1 2">
    <name type="scientific">Fraserbacteria sp. (strain RBG_16_55_9)</name>
    <dbReference type="NCBI Taxonomy" id="1817864"/>
    <lineage>
        <taxon>Bacteria</taxon>
        <taxon>Candidatus Fraseribacteriota</taxon>
    </lineage>
</organism>
<sequence>MFSQVGLSRSLVLLVGVVLGMLLTVGVSSQHLWTASARLPGSVIADFLMIRDSSFDISGTESKTIQFDLPADTDLGGMAVIAFVFRPTTDAQDLTVEIQLNGNVITPPLLIGRDITRGIWETFNQEGKDLKLTGNILQFTVKTGTGSIGIRDVVLWYHRTI</sequence>
<protein>
    <submittedName>
        <fullName evidence="1">Uncharacterized protein</fullName>
    </submittedName>
</protein>
<proteinExistence type="predicted"/>
<dbReference type="EMBL" id="MFGX01000064">
    <property type="protein sequence ID" value="OGF55096.1"/>
    <property type="molecule type" value="Genomic_DNA"/>
</dbReference>
<dbReference type="Proteomes" id="UP000179157">
    <property type="component" value="Unassembled WGS sequence"/>
</dbReference>
<gene>
    <name evidence="1" type="ORF">A2Z21_04765</name>
</gene>
<evidence type="ECO:0000313" key="2">
    <source>
        <dbReference type="Proteomes" id="UP000179157"/>
    </source>
</evidence>
<dbReference type="STRING" id="1817864.A2Z21_04765"/>
<name>A0A1F5UVA7_FRAXR</name>